<sequence length="133" mass="15652">INMIFLKELKMCLRKLAIVDDSLEALGAPKQYQRLRNWIIRIIVGWFVFGFYKLAYTYFIIFVLHYDITAFWSITLDIFLYNYTNNVIILSALISAVILGLVLHMCIYLFCKLFLLTLCVKMFTLCETLKILS</sequence>
<keyword evidence="1" id="KW-0812">Transmembrane</keyword>
<keyword evidence="1" id="KW-0472">Membrane</keyword>
<feature type="non-terminal residue" evidence="2">
    <location>
        <position position="1"/>
    </location>
</feature>
<feature type="transmembrane region" description="Helical" evidence="1">
    <location>
        <begin position="38"/>
        <end position="66"/>
    </location>
</feature>
<feature type="transmembrane region" description="Helical" evidence="1">
    <location>
        <begin position="86"/>
        <end position="111"/>
    </location>
</feature>
<keyword evidence="1" id="KW-1133">Transmembrane helix</keyword>
<name>A0A151JXZ1_9HYME</name>
<dbReference type="AlphaFoldDB" id="A0A151JXZ1"/>
<evidence type="ECO:0000313" key="2">
    <source>
        <dbReference type="EMBL" id="KYN40116.1"/>
    </source>
</evidence>
<keyword evidence="3" id="KW-1185">Reference proteome</keyword>
<protein>
    <submittedName>
        <fullName evidence="2">Uncharacterized protein</fullName>
    </submittedName>
</protein>
<evidence type="ECO:0000313" key="3">
    <source>
        <dbReference type="Proteomes" id="UP000078541"/>
    </source>
</evidence>
<dbReference type="Proteomes" id="UP000078541">
    <property type="component" value="Unassembled WGS sequence"/>
</dbReference>
<accession>A0A151JXZ1</accession>
<proteinExistence type="predicted"/>
<dbReference type="EMBL" id="KQ981524">
    <property type="protein sequence ID" value="KYN40116.1"/>
    <property type="molecule type" value="Genomic_DNA"/>
</dbReference>
<reference evidence="2 3" key="1">
    <citation type="submission" date="2016-03" db="EMBL/GenBank/DDBJ databases">
        <title>Trachymyrmex septentrionalis WGS genome.</title>
        <authorList>
            <person name="Nygaard S."/>
            <person name="Hu H."/>
            <person name="Boomsma J."/>
            <person name="Zhang G."/>
        </authorList>
    </citation>
    <scope>NUCLEOTIDE SEQUENCE [LARGE SCALE GENOMIC DNA]</scope>
    <source>
        <strain evidence="2">Tsep2-gDNA-1</strain>
        <tissue evidence="2">Whole body</tissue>
    </source>
</reference>
<organism evidence="2 3">
    <name type="scientific">Trachymyrmex septentrionalis</name>
    <dbReference type="NCBI Taxonomy" id="34720"/>
    <lineage>
        <taxon>Eukaryota</taxon>
        <taxon>Metazoa</taxon>
        <taxon>Ecdysozoa</taxon>
        <taxon>Arthropoda</taxon>
        <taxon>Hexapoda</taxon>
        <taxon>Insecta</taxon>
        <taxon>Pterygota</taxon>
        <taxon>Neoptera</taxon>
        <taxon>Endopterygota</taxon>
        <taxon>Hymenoptera</taxon>
        <taxon>Apocrita</taxon>
        <taxon>Aculeata</taxon>
        <taxon>Formicoidea</taxon>
        <taxon>Formicidae</taxon>
        <taxon>Myrmicinae</taxon>
        <taxon>Trachymyrmex</taxon>
    </lineage>
</organism>
<gene>
    <name evidence="2" type="ORF">ALC56_05476</name>
</gene>
<evidence type="ECO:0000256" key="1">
    <source>
        <dbReference type="SAM" id="Phobius"/>
    </source>
</evidence>